<dbReference type="SUPFAM" id="SSF53067">
    <property type="entry name" value="Actin-like ATPase domain"/>
    <property type="match status" value="2"/>
</dbReference>
<dbReference type="InterPro" id="IPR052519">
    <property type="entry name" value="Euk-type_GlcNAc_Kinase"/>
</dbReference>
<accession>A0A1H9NP52</accession>
<name>A0A1H9NP52_9BACI</name>
<sequence>MSHQSLFLYEKGYGVMYVLAIDGGGTKTAAVICDEKGQCFAQIETTRSNPTAMDQPYFEATIHSIMQSLQQQNHQIVAEINSCFAGMAGVKELQGESIVESILRQYVCSSASITVDNDALIALYAGTLGKAGIVQIAGTGAITMGYDKQQHFHRVGGWGYLFDDEGSGYDLGVQLLKAVLQSYDGRAPSTILTEAVLKHFSVEHVPQLIASVYGEEHPRTIIAPLSAYIVAAAEDGDLVAKRIIEEACKNYFKAIKACYLRMVWGQEEVPVVLCGGVFTNENYFVPRLQAMAREETLPFRFKTPVLPPIGGAVIAALQQMNVQFSSSFVETFQKNYV</sequence>
<gene>
    <name evidence="2" type="ORF">SAMN02787113_03672</name>
</gene>
<reference evidence="2 3" key="1">
    <citation type="submission" date="2016-10" db="EMBL/GenBank/DDBJ databases">
        <authorList>
            <person name="Varghese N."/>
            <person name="Submissions S."/>
        </authorList>
    </citation>
    <scope>NUCLEOTIDE SEQUENCE [LARGE SCALE GENOMIC DNA]</scope>
    <source>
        <strain evidence="2 3">TC-13</strain>
    </source>
</reference>
<dbReference type="PANTHER" id="PTHR43190">
    <property type="entry name" value="N-ACETYL-D-GLUCOSAMINE KINASE"/>
    <property type="match status" value="1"/>
</dbReference>
<comment type="caution">
    <text evidence="2">The sequence shown here is derived from an EMBL/GenBank/DDBJ whole genome shotgun (WGS) entry which is preliminary data.</text>
</comment>
<dbReference type="InterPro" id="IPR002731">
    <property type="entry name" value="ATPase_BadF"/>
</dbReference>
<feature type="domain" description="ATPase BadF/BadG/BcrA/BcrD type" evidence="1">
    <location>
        <begin position="21"/>
        <end position="317"/>
    </location>
</feature>
<dbReference type="InterPro" id="IPR043129">
    <property type="entry name" value="ATPase_NBD"/>
</dbReference>
<dbReference type="AlphaFoldDB" id="A0A1H9NP52"/>
<organism evidence="2 3">
    <name type="scientific">Lysinibacillus fusiformis</name>
    <dbReference type="NCBI Taxonomy" id="28031"/>
    <lineage>
        <taxon>Bacteria</taxon>
        <taxon>Bacillati</taxon>
        <taxon>Bacillota</taxon>
        <taxon>Bacilli</taxon>
        <taxon>Bacillales</taxon>
        <taxon>Bacillaceae</taxon>
        <taxon>Lysinibacillus</taxon>
    </lineage>
</organism>
<protein>
    <submittedName>
        <fullName evidence="2">BadF-type ATPase</fullName>
    </submittedName>
</protein>
<evidence type="ECO:0000313" key="2">
    <source>
        <dbReference type="EMBL" id="SER37794.1"/>
    </source>
</evidence>
<evidence type="ECO:0000259" key="1">
    <source>
        <dbReference type="Pfam" id="PF01869"/>
    </source>
</evidence>
<dbReference type="EMBL" id="FOEL01000014">
    <property type="protein sequence ID" value="SER37794.1"/>
    <property type="molecule type" value="Genomic_DNA"/>
</dbReference>
<evidence type="ECO:0000313" key="3">
    <source>
        <dbReference type="Proteomes" id="UP000199410"/>
    </source>
</evidence>
<dbReference type="RefSeq" id="WP_258954976.1">
    <property type="nucleotide sequence ID" value="NZ_FMVP01000014.1"/>
</dbReference>
<dbReference type="Gene3D" id="3.30.420.40">
    <property type="match status" value="2"/>
</dbReference>
<proteinExistence type="predicted"/>
<dbReference type="Proteomes" id="UP000199410">
    <property type="component" value="Unassembled WGS sequence"/>
</dbReference>
<dbReference type="Pfam" id="PF01869">
    <property type="entry name" value="BcrAD_BadFG"/>
    <property type="match status" value="1"/>
</dbReference>
<dbReference type="PANTHER" id="PTHR43190:SF3">
    <property type="entry name" value="N-ACETYL-D-GLUCOSAMINE KINASE"/>
    <property type="match status" value="1"/>
</dbReference>
<dbReference type="CDD" id="cd24007">
    <property type="entry name" value="ASKHA_NBD_eukNAGK-like"/>
    <property type="match status" value="1"/>
</dbReference>